<reference evidence="1 2" key="2">
    <citation type="journal article" date="2022" name="Mol. Ecol. Resour.">
        <title>The genomes of chicory, endive, great burdock and yacon provide insights into Asteraceae paleo-polyploidization history and plant inulin production.</title>
        <authorList>
            <person name="Fan W."/>
            <person name="Wang S."/>
            <person name="Wang H."/>
            <person name="Wang A."/>
            <person name="Jiang F."/>
            <person name="Liu H."/>
            <person name="Zhao H."/>
            <person name="Xu D."/>
            <person name="Zhang Y."/>
        </authorList>
    </citation>
    <scope>NUCLEOTIDE SEQUENCE [LARGE SCALE GENOMIC DNA]</scope>
    <source>
        <strain evidence="2">cv. Niubang</strain>
    </source>
</reference>
<evidence type="ECO:0000313" key="2">
    <source>
        <dbReference type="Proteomes" id="UP001055879"/>
    </source>
</evidence>
<sequence length="73" mass="8155">MTQPSRLSLAVTHLSRRQLISCRHHVSPIQLIGWSGSGSGSKRLSTKLYTGICLLDLIKQGLEIEYGFGSKWR</sequence>
<protein>
    <submittedName>
        <fullName evidence="1">Uncharacterized protein</fullName>
    </submittedName>
</protein>
<comment type="caution">
    <text evidence="1">The sequence shown here is derived from an EMBL/GenBank/DDBJ whole genome shotgun (WGS) entry which is preliminary data.</text>
</comment>
<dbReference type="Proteomes" id="UP001055879">
    <property type="component" value="Linkage Group LG10"/>
</dbReference>
<name>A0ACB8ZK27_ARCLA</name>
<proteinExistence type="predicted"/>
<dbReference type="EMBL" id="CM042056">
    <property type="protein sequence ID" value="KAI3697665.1"/>
    <property type="molecule type" value="Genomic_DNA"/>
</dbReference>
<keyword evidence="2" id="KW-1185">Reference proteome</keyword>
<reference evidence="2" key="1">
    <citation type="journal article" date="2022" name="Mol. Ecol. Resour.">
        <title>The genomes of chicory, endive, great burdock and yacon provide insights into Asteraceae palaeo-polyploidization history and plant inulin production.</title>
        <authorList>
            <person name="Fan W."/>
            <person name="Wang S."/>
            <person name="Wang H."/>
            <person name="Wang A."/>
            <person name="Jiang F."/>
            <person name="Liu H."/>
            <person name="Zhao H."/>
            <person name="Xu D."/>
            <person name="Zhang Y."/>
        </authorList>
    </citation>
    <scope>NUCLEOTIDE SEQUENCE [LARGE SCALE GENOMIC DNA]</scope>
    <source>
        <strain evidence="2">cv. Niubang</strain>
    </source>
</reference>
<gene>
    <name evidence="1" type="ORF">L6452_30761</name>
</gene>
<organism evidence="1 2">
    <name type="scientific">Arctium lappa</name>
    <name type="common">Greater burdock</name>
    <name type="synonym">Lappa major</name>
    <dbReference type="NCBI Taxonomy" id="4217"/>
    <lineage>
        <taxon>Eukaryota</taxon>
        <taxon>Viridiplantae</taxon>
        <taxon>Streptophyta</taxon>
        <taxon>Embryophyta</taxon>
        <taxon>Tracheophyta</taxon>
        <taxon>Spermatophyta</taxon>
        <taxon>Magnoliopsida</taxon>
        <taxon>eudicotyledons</taxon>
        <taxon>Gunneridae</taxon>
        <taxon>Pentapetalae</taxon>
        <taxon>asterids</taxon>
        <taxon>campanulids</taxon>
        <taxon>Asterales</taxon>
        <taxon>Asteraceae</taxon>
        <taxon>Carduoideae</taxon>
        <taxon>Cardueae</taxon>
        <taxon>Arctiinae</taxon>
        <taxon>Arctium</taxon>
    </lineage>
</organism>
<accession>A0ACB8ZK27</accession>
<evidence type="ECO:0000313" key="1">
    <source>
        <dbReference type="EMBL" id="KAI3697665.1"/>
    </source>
</evidence>